<accession>A0ABT2ERD2</accession>
<dbReference type="RefSeq" id="WP_259099882.1">
    <property type="nucleotide sequence ID" value="NZ_CP130454.1"/>
</dbReference>
<sequence length="308" mass="34720">MAVEKVAYGGWSNCYRVSNGVVEAIATADVGPRIIRFGFVGGENEFAEFPDQIGKVGGDEWRIYGGHRLWHAPEAKPRTYYPDNEPVEVQVHDDFALELIQPTEKWTGIQKRVVLKMHPTEPQVTVTHILTNHNLWAIKLAPWALSVMAKGGKAILPQPPFIPHEEKLLPARPIVQWHYTDMTDPRWTFGKRFIILRQDPNRPNPQKLGIANLDGWAAYSNGDRLFLKRYKHIDGATYPDFGCSTEVFTNADMLELETLGPLTTLQPGESVEHVEVWFLFKGVVLGETEDEMAAALEPILKQTAQLQG</sequence>
<dbReference type="EMBL" id="JANUCP010000005">
    <property type="protein sequence ID" value="MCS3920506.1"/>
    <property type="molecule type" value="Genomic_DNA"/>
</dbReference>
<proteinExistence type="predicted"/>
<keyword evidence="2" id="KW-1185">Reference proteome</keyword>
<evidence type="ECO:0000313" key="1">
    <source>
        <dbReference type="EMBL" id="MCS3920506.1"/>
    </source>
</evidence>
<name>A0ABT2ERD2_9BACT</name>
<gene>
    <name evidence="1" type="ORF">M2350_002935</name>
</gene>
<evidence type="ECO:0008006" key="3">
    <source>
        <dbReference type="Google" id="ProtNLM"/>
    </source>
</evidence>
<dbReference type="Proteomes" id="UP001204798">
    <property type="component" value="Unassembled WGS sequence"/>
</dbReference>
<organism evidence="1 2">
    <name type="scientific">Candidatus Fervidibacter sacchari</name>
    <dbReference type="NCBI Taxonomy" id="1448929"/>
    <lineage>
        <taxon>Bacteria</taxon>
        <taxon>Candidatus Fervidibacterota</taxon>
        <taxon>Candidatus Fervidibacter</taxon>
    </lineage>
</organism>
<evidence type="ECO:0000313" key="2">
    <source>
        <dbReference type="Proteomes" id="UP001204798"/>
    </source>
</evidence>
<protein>
    <recommendedName>
        <fullName evidence="3">DUF4380 domain-containing protein</fullName>
    </recommendedName>
</protein>
<reference evidence="1 2" key="1">
    <citation type="submission" date="2022-08" db="EMBL/GenBank/DDBJ databases">
        <title>Bacterial and archaeal communities from various locations to study Microbial Dark Matter (Phase II).</title>
        <authorList>
            <person name="Stepanauskas R."/>
        </authorList>
    </citation>
    <scope>NUCLEOTIDE SEQUENCE [LARGE SCALE GENOMIC DNA]</scope>
    <source>
        <strain evidence="1 2">PD1</strain>
    </source>
</reference>
<comment type="caution">
    <text evidence="1">The sequence shown here is derived from an EMBL/GenBank/DDBJ whole genome shotgun (WGS) entry which is preliminary data.</text>
</comment>